<keyword evidence="3" id="KW-1185">Reference proteome</keyword>
<gene>
    <name evidence="2" type="ORF">PsYK624_068300</name>
</gene>
<dbReference type="PANTHER" id="PTHR45033">
    <property type="match status" value="1"/>
</dbReference>
<dbReference type="EMBL" id="BPQB01000018">
    <property type="protein sequence ID" value="GJE90686.1"/>
    <property type="molecule type" value="Genomic_DNA"/>
</dbReference>
<evidence type="ECO:0000313" key="3">
    <source>
        <dbReference type="Proteomes" id="UP000703269"/>
    </source>
</evidence>
<accession>A0A9P3LCP0</accession>
<dbReference type="InterPro" id="IPR020843">
    <property type="entry name" value="ER"/>
</dbReference>
<evidence type="ECO:0000259" key="1">
    <source>
        <dbReference type="SMART" id="SM00829"/>
    </source>
</evidence>
<sequence>MSSLPSHTKALVIKQSPPERKPLYHDAVLEDQPMPQLKPGEVLVKVNAVAYNHRDLWIRKGQYPGIAIGSTFGADAAGVVVDAADKNDPLLQKRVFLVPMRGWEKDPAAPESNFSILGGGSIIPIGTFRQYVAVERDQVIRSPDHVKDEHLAAWPLGAVTAWRATVVNGQVQKGDNVLITGIGGGVALVALQIAVAKGANVYVSSGNEEKIKKALALGAKGGVNYKHKDWPAQLGKLLVQHSGKGAQLSAVIDSAGGEIMGQVGKILKGGGRVVVYGMTASPKITFTMREVLKNQRLLGSTMGSHQDLIDATEFMAEHRIVPVVSDLLDGLESAEEGFNLLHKADHFGKIVIRVKHDDGVRSKL</sequence>
<dbReference type="InterPro" id="IPR011032">
    <property type="entry name" value="GroES-like_sf"/>
</dbReference>
<dbReference type="AlphaFoldDB" id="A0A9P3LCP0"/>
<dbReference type="FunFam" id="3.40.50.720:FF:000481">
    <property type="entry name" value="Alcohol dehydrogenase, variant"/>
    <property type="match status" value="1"/>
</dbReference>
<dbReference type="Gene3D" id="3.40.50.720">
    <property type="entry name" value="NAD(P)-binding Rossmann-like Domain"/>
    <property type="match status" value="1"/>
</dbReference>
<dbReference type="PANTHER" id="PTHR45033:SF3">
    <property type="entry name" value="DEHYDROGENASE, PUTATIVE (AFU_ORTHOLOGUE AFUA_2G13270)-RELATED"/>
    <property type="match status" value="1"/>
</dbReference>
<dbReference type="InterPro" id="IPR013149">
    <property type="entry name" value="ADH-like_C"/>
</dbReference>
<dbReference type="GO" id="GO:0016491">
    <property type="term" value="F:oxidoreductase activity"/>
    <property type="evidence" value="ECO:0007669"/>
    <property type="project" value="InterPro"/>
</dbReference>
<dbReference type="Pfam" id="PF08240">
    <property type="entry name" value="ADH_N"/>
    <property type="match status" value="1"/>
</dbReference>
<evidence type="ECO:0000313" key="2">
    <source>
        <dbReference type="EMBL" id="GJE90686.1"/>
    </source>
</evidence>
<organism evidence="2 3">
    <name type="scientific">Phanerochaete sordida</name>
    <dbReference type="NCBI Taxonomy" id="48140"/>
    <lineage>
        <taxon>Eukaryota</taxon>
        <taxon>Fungi</taxon>
        <taxon>Dikarya</taxon>
        <taxon>Basidiomycota</taxon>
        <taxon>Agaricomycotina</taxon>
        <taxon>Agaricomycetes</taxon>
        <taxon>Polyporales</taxon>
        <taxon>Phanerochaetaceae</taxon>
        <taxon>Phanerochaete</taxon>
    </lineage>
</organism>
<dbReference type="Gene3D" id="3.90.180.10">
    <property type="entry name" value="Medium-chain alcohol dehydrogenases, catalytic domain"/>
    <property type="match status" value="1"/>
</dbReference>
<dbReference type="Pfam" id="PF00107">
    <property type="entry name" value="ADH_zinc_N"/>
    <property type="match status" value="1"/>
</dbReference>
<dbReference type="SUPFAM" id="SSF50129">
    <property type="entry name" value="GroES-like"/>
    <property type="match status" value="1"/>
</dbReference>
<feature type="domain" description="Enoyl reductase (ER)" evidence="1">
    <location>
        <begin position="26"/>
        <end position="352"/>
    </location>
</feature>
<name>A0A9P3LCP0_9APHY</name>
<dbReference type="Proteomes" id="UP000703269">
    <property type="component" value="Unassembled WGS sequence"/>
</dbReference>
<dbReference type="OrthoDB" id="1706066at2759"/>
<dbReference type="SUPFAM" id="SSF51735">
    <property type="entry name" value="NAD(P)-binding Rossmann-fold domains"/>
    <property type="match status" value="1"/>
</dbReference>
<proteinExistence type="predicted"/>
<dbReference type="InterPro" id="IPR052711">
    <property type="entry name" value="Zinc_ADH-like"/>
</dbReference>
<dbReference type="InterPro" id="IPR036291">
    <property type="entry name" value="NAD(P)-bd_dom_sf"/>
</dbReference>
<comment type="caution">
    <text evidence="2">The sequence shown here is derived from an EMBL/GenBank/DDBJ whole genome shotgun (WGS) entry which is preliminary data.</text>
</comment>
<reference evidence="2 3" key="1">
    <citation type="submission" date="2021-08" db="EMBL/GenBank/DDBJ databases">
        <title>Draft Genome Sequence of Phanerochaete sordida strain YK-624.</title>
        <authorList>
            <person name="Mori T."/>
            <person name="Dohra H."/>
            <person name="Suzuki T."/>
            <person name="Kawagishi H."/>
            <person name="Hirai H."/>
        </authorList>
    </citation>
    <scope>NUCLEOTIDE SEQUENCE [LARGE SCALE GENOMIC DNA]</scope>
    <source>
        <strain evidence="2 3">YK-624</strain>
    </source>
</reference>
<dbReference type="SMART" id="SM00829">
    <property type="entry name" value="PKS_ER"/>
    <property type="match status" value="1"/>
</dbReference>
<dbReference type="InterPro" id="IPR013154">
    <property type="entry name" value="ADH-like_N"/>
</dbReference>
<protein>
    <submittedName>
        <fullName evidence="2">Zinc-type alcohol dehydrogenase-like protein</fullName>
    </submittedName>
</protein>